<dbReference type="InterPro" id="IPR051333">
    <property type="entry name" value="CLIP_Serine_Protease"/>
</dbReference>
<dbReference type="Gene3D" id="2.40.10.10">
    <property type="entry name" value="Trypsin-like serine proteases"/>
    <property type="match status" value="1"/>
</dbReference>
<evidence type="ECO:0000256" key="5">
    <source>
        <dbReference type="ARBA" id="ARBA00022801"/>
    </source>
</evidence>
<dbReference type="GO" id="GO:0006508">
    <property type="term" value="P:proteolysis"/>
    <property type="evidence" value="ECO:0007669"/>
    <property type="project" value="UniProtKB-KW"/>
</dbReference>
<feature type="region of interest" description="Disordered" evidence="9">
    <location>
        <begin position="102"/>
        <end position="132"/>
    </location>
</feature>
<dbReference type="PANTHER" id="PTHR24260">
    <property type="match status" value="1"/>
</dbReference>
<feature type="compositionally biased region" description="Polar residues" evidence="9">
    <location>
        <begin position="114"/>
        <end position="132"/>
    </location>
</feature>
<dbReference type="InterPro" id="IPR001254">
    <property type="entry name" value="Trypsin_dom"/>
</dbReference>
<dbReference type="PROSITE" id="PS50240">
    <property type="entry name" value="TRYPSIN_DOM"/>
    <property type="match status" value="1"/>
</dbReference>
<dbReference type="SMR" id="B4N9I9"/>
<sequence>MDNDNTIRSSLKNGHPLNYRVDFPNPGILPKLTWIAINDPPDSWTLELNNTLSSEVTPLQRGRQPVRQPPRQPDFQPELETEPQFAQVPARRPLAPRPAVEVPTFTEPRPLPRPTSNAGFNPGTTTGSSTDLNNICGREGPTISPLIAFGRNLNDRQMPWMVALYQRESNSVGFLCGGTLISANTVVSAAHCFSFGNNVVSASQVAVSLGRKSLDLLAPGQRRRVTNILIHDHYSSDTWTDADIALLKLHMPVSFTDTIKPICLWNDNYQLDLPSGHTSYVAGWGADEKRNVNTKIAKIANVNILTNEQCINGLRLPDSKGRVTANTICASNDKGAGPCKGDSGGGLMLEENNVWVLRGIISAGQVTGSICDLTQPVIYTDLARHITWLRSNMWI</sequence>
<dbReference type="HOGENOM" id="CLU_006842_16_1_1"/>
<evidence type="ECO:0000256" key="6">
    <source>
        <dbReference type="ARBA" id="ARBA00022825"/>
    </source>
</evidence>
<dbReference type="STRING" id="7260.B4N9I9"/>
<evidence type="ECO:0000256" key="4">
    <source>
        <dbReference type="ARBA" id="ARBA00022729"/>
    </source>
</evidence>
<evidence type="ECO:0000259" key="10">
    <source>
        <dbReference type="PROSITE" id="PS50240"/>
    </source>
</evidence>
<dbReference type="FunFam" id="2.40.10.10:FF:000146">
    <property type="entry name" value="Serine protease 53"/>
    <property type="match status" value="1"/>
</dbReference>
<dbReference type="InterPro" id="IPR001314">
    <property type="entry name" value="Peptidase_S1A"/>
</dbReference>
<keyword evidence="7" id="KW-0865">Zymogen</keyword>
<accession>B4N9I9</accession>
<evidence type="ECO:0000313" key="12">
    <source>
        <dbReference type="Proteomes" id="UP000007798"/>
    </source>
</evidence>
<dbReference type="EMBL" id="CH964232">
    <property type="protein sequence ID" value="EDW81665.2"/>
    <property type="molecule type" value="Genomic_DNA"/>
</dbReference>
<evidence type="ECO:0000256" key="2">
    <source>
        <dbReference type="ARBA" id="ARBA00022525"/>
    </source>
</evidence>
<evidence type="ECO:0000256" key="3">
    <source>
        <dbReference type="ARBA" id="ARBA00022670"/>
    </source>
</evidence>
<dbReference type="InterPro" id="IPR018114">
    <property type="entry name" value="TRYPSIN_HIS"/>
</dbReference>
<evidence type="ECO:0000256" key="1">
    <source>
        <dbReference type="ARBA" id="ARBA00004613"/>
    </source>
</evidence>
<dbReference type="AlphaFoldDB" id="B4N9I9"/>
<reference evidence="11 12" key="1">
    <citation type="journal article" date="2007" name="Nature">
        <title>Evolution of genes and genomes on the Drosophila phylogeny.</title>
        <authorList>
            <consortium name="Drosophila 12 Genomes Consortium"/>
            <person name="Clark A.G."/>
            <person name="Eisen M.B."/>
            <person name="Smith D.R."/>
            <person name="Bergman C.M."/>
            <person name="Oliver B."/>
            <person name="Markow T.A."/>
            <person name="Kaufman T.C."/>
            <person name="Kellis M."/>
            <person name="Gelbart W."/>
            <person name="Iyer V.N."/>
            <person name="Pollard D.A."/>
            <person name="Sackton T.B."/>
            <person name="Larracuente A.M."/>
            <person name="Singh N.D."/>
            <person name="Abad J.P."/>
            <person name="Abt D.N."/>
            <person name="Adryan B."/>
            <person name="Aguade M."/>
            <person name="Akashi H."/>
            <person name="Anderson W.W."/>
            <person name="Aquadro C.F."/>
            <person name="Ardell D.H."/>
            <person name="Arguello R."/>
            <person name="Artieri C.G."/>
            <person name="Barbash D.A."/>
            <person name="Barker D."/>
            <person name="Barsanti P."/>
            <person name="Batterham P."/>
            <person name="Batzoglou S."/>
            <person name="Begun D."/>
            <person name="Bhutkar A."/>
            <person name="Blanco E."/>
            <person name="Bosak S.A."/>
            <person name="Bradley R.K."/>
            <person name="Brand A.D."/>
            <person name="Brent M.R."/>
            <person name="Brooks A.N."/>
            <person name="Brown R.H."/>
            <person name="Butlin R.K."/>
            <person name="Caggese C."/>
            <person name="Calvi B.R."/>
            <person name="Bernardo de Carvalho A."/>
            <person name="Caspi A."/>
            <person name="Castrezana S."/>
            <person name="Celniker S.E."/>
            <person name="Chang J.L."/>
            <person name="Chapple C."/>
            <person name="Chatterji S."/>
            <person name="Chinwalla A."/>
            <person name="Civetta A."/>
            <person name="Clifton S.W."/>
            <person name="Comeron J.M."/>
            <person name="Costello J.C."/>
            <person name="Coyne J.A."/>
            <person name="Daub J."/>
            <person name="David R.G."/>
            <person name="Delcher A.L."/>
            <person name="Delehaunty K."/>
            <person name="Do C.B."/>
            <person name="Ebling H."/>
            <person name="Edwards K."/>
            <person name="Eickbush T."/>
            <person name="Evans J.D."/>
            <person name="Filipski A."/>
            <person name="Findeiss S."/>
            <person name="Freyhult E."/>
            <person name="Fulton L."/>
            <person name="Fulton R."/>
            <person name="Garcia A.C."/>
            <person name="Gardiner A."/>
            <person name="Garfield D.A."/>
            <person name="Garvin B.E."/>
            <person name="Gibson G."/>
            <person name="Gilbert D."/>
            <person name="Gnerre S."/>
            <person name="Godfrey J."/>
            <person name="Good R."/>
            <person name="Gotea V."/>
            <person name="Gravely B."/>
            <person name="Greenberg A.J."/>
            <person name="Griffiths-Jones S."/>
            <person name="Gross S."/>
            <person name="Guigo R."/>
            <person name="Gustafson E.A."/>
            <person name="Haerty W."/>
            <person name="Hahn M.W."/>
            <person name="Halligan D.L."/>
            <person name="Halpern A.L."/>
            <person name="Halter G.M."/>
            <person name="Han M.V."/>
            <person name="Heger A."/>
            <person name="Hillier L."/>
            <person name="Hinrichs A.S."/>
            <person name="Holmes I."/>
            <person name="Hoskins R.A."/>
            <person name="Hubisz M.J."/>
            <person name="Hultmark D."/>
            <person name="Huntley M.A."/>
            <person name="Jaffe D.B."/>
            <person name="Jagadeeshan S."/>
            <person name="Jeck W.R."/>
            <person name="Johnson J."/>
            <person name="Jones C.D."/>
            <person name="Jordan W.C."/>
            <person name="Karpen G.H."/>
            <person name="Kataoka E."/>
            <person name="Keightley P.D."/>
            <person name="Kheradpour P."/>
            <person name="Kirkness E.F."/>
            <person name="Koerich L.B."/>
            <person name="Kristiansen K."/>
            <person name="Kudrna D."/>
            <person name="Kulathinal R.J."/>
            <person name="Kumar S."/>
            <person name="Kwok R."/>
            <person name="Lander E."/>
            <person name="Langley C.H."/>
            <person name="Lapoint R."/>
            <person name="Lazzaro B.P."/>
            <person name="Lee S.J."/>
            <person name="Levesque L."/>
            <person name="Li R."/>
            <person name="Lin C.F."/>
            <person name="Lin M.F."/>
            <person name="Lindblad-Toh K."/>
            <person name="Llopart A."/>
            <person name="Long M."/>
            <person name="Low L."/>
            <person name="Lozovsky E."/>
            <person name="Lu J."/>
            <person name="Luo M."/>
            <person name="Machado C.A."/>
            <person name="Makalowski W."/>
            <person name="Marzo M."/>
            <person name="Matsuda M."/>
            <person name="Matzkin L."/>
            <person name="McAllister B."/>
            <person name="McBride C.S."/>
            <person name="McKernan B."/>
            <person name="McKernan K."/>
            <person name="Mendez-Lago M."/>
            <person name="Minx P."/>
            <person name="Mollenhauer M.U."/>
            <person name="Montooth K."/>
            <person name="Mount S.M."/>
            <person name="Mu X."/>
            <person name="Myers E."/>
            <person name="Negre B."/>
            <person name="Newfeld S."/>
            <person name="Nielsen R."/>
            <person name="Noor M.A."/>
            <person name="O'Grady P."/>
            <person name="Pachter L."/>
            <person name="Papaceit M."/>
            <person name="Parisi M.J."/>
            <person name="Parisi M."/>
            <person name="Parts L."/>
            <person name="Pedersen J.S."/>
            <person name="Pesole G."/>
            <person name="Phillippy A.M."/>
            <person name="Ponting C.P."/>
            <person name="Pop M."/>
            <person name="Porcelli D."/>
            <person name="Powell J.R."/>
            <person name="Prohaska S."/>
            <person name="Pruitt K."/>
            <person name="Puig M."/>
            <person name="Quesneville H."/>
            <person name="Ram K.R."/>
            <person name="Rand D."/>
            <person name="Rasmussen M.D."/>
            <person name="Reed L.K."/>
            <person name="Reenan R."/>
            <person name="Reily A."/>
            <person name="Remington K.A."/>
            <person name="Rieger T.T."/>
            <person name="Ritchie M.G."/>
            <person name="Robin C."/>
            <person name="Rogers Y.H."/>
            <person name="Rohde C."/>
            <person name="Rozas J."/>
            <person name="Rubenfield M.J."/>
            <person name="Ruiz A."/>
            <person name="Russo S."/>
            <person name="Salzberg S.L."/>
            <person name="Sanchez-Gracia A."/>
            <person name="Saranga D.J."/>
            <person name="Sato H."/>
            <person name="Schaeffer S.W."/>
            <person name="Schatz M.C."/>
            <person name="Schlenke T."/>
            <person name="Schwartz R."/>
            <person name="Segarra C."/>
            <person name="Singh R.S."/>
            <person name="Sirot L."/>
            <person name="Sirota M."/>
            <person name="Sisneros N.B."/>
            <person name="Smith C.D."/>
            <person name="Smith T.F."/>
            <person name="Spieth J."/>
            <person name="Stage D.E."/>
            <person name="Stark A."/>
            <person name="Stephan W."/>
            <person name="Strausberg R.L."/>
            <person name="Strempel S."/>
            <person name="Sturgill D."/>
            <person name="Sutton G."/>
            <person name="Sutton G.G."/>
            <person name="Tao W."/>
            <person name="Teichmann S."/>
            <person name="Tobari Y.N."/>
            <person name="Tomimura Y."/>
            <person name="Tsolas J.M."/>
            <person name="Valente V.L."/>
            <person name="Venter E."/>
            <person name="Venter J.C."/>
            <person name="Vicario S."/>
            <person name="Vieira F.G."/>
            <person name="Vilella A.J."/>
            <person name="Villasante A."/>
            <person name="Walenz B."/>
            <person name="Wang J."/>
            <person name="Wasserman M."/>
            <person name="Watts T."/>
            <person name="Wilson D."/>
            <person name="Wilson R.K."/>
            <person name="Wing R.A."/>
            <person name="Wolfner M.F."/>
            <person name="Wong A."/>
            <person name="Wong G.K."/>
            <person name="Wu C.I."/>
            <person name="Wu G."/>
            <person name="Yamamoto D."/>
            <person name="Yang H.P."/>
            <person name="Yang S.P."/>
            <person name="Yorke J.A."/>
            <person name="Yoshida K."/>
            <person name="Zdobnov E."/>
            <person name="Zhang P."/>
            <person name="Zhang Y."/>
            <person name="Zimin A.V."/>
            <person name="Baldwin J."/>
            <person name="Abdouelleil A."/>
            <person name="Abdulkadir J."/>
            <person name="Abebe A."/>
            <person name="Abera B."/>
            <person name="Abreu J."/>
            <person name="Acer S.C."/>
            <person name="Aftuck L."/>
            <person name="Alexander A."/>
            <person name="An P."/>
            <person name="Anderson E."/>
            <person name="Anderson S."/>
            <person name="Arachi H."/>
            <person name="Azer M."/>
            <person name="Bachantsang P."/>
            <person name="Barry A."/>
            <person name="Bayul T."/>
            <person name="Berlin A."/>
            <person name="Bessette D."/>
            <person name="Bloom T."/>
            <person name="Blye J."/>
            <person name="Boguslavskiy L."/>
            <person name="Bonnet C."/>
            <person name="Boukhgalter B."/>
            <person name="Bourzgui I."/>
            <person name="Brown A."/>
            <person name="Cahill P."/>
            <person name="Channer S."/>
            <person name="Cheshatsang Y."/>
            <person name="Chuda L."/>
            <person name="Citroen M."/>
            <person name="Collymore A."/>
            <person name="Cooke P."/>
            <person name="Costello M."/>
            <person name="D'Aco K."/>
            <person name="Daza R."/>
            <person name="De Haan G."/>
            <person name="DeGray S."/>
            <person name="DeMaso C."/>
            <person name="Dhargay N."/>
            <person name="Dooley K."/>
            <person name="Dooley E."/>
            <person name="Doricent M."/>
            <person name="Dorje P."/>
            <person name="Dorjee K."/>
            <person name="Dupes A."/>
            <person name="Elong R."/>
            <person name="Falk J."/>
            <person name="Farina A."/>
            <person name="Faro S."/>
            <person name="Ferguson D."/>
            <person name="Fisher S."/>
            <person name="Foley C.D."/>
            <person name="Franke A."/>
            <person name="Friedrich D."/>
            <person name="Gadbois L."/>
            <person name="Gearin G."/>
            <person name="Gearin C.R."/>
            <person name="Giannoukos G."/>
            <person name="Goode T."/>
            <person name="Graham J."/>
            <person name="Grandbois E."/>
            <person name="Grewal S."/>
            <person name="Gyaltsen K."/>
            <person name="Hafez N."/>
            <person name="Hagos B."/>
            <person name="Hall J."/>
            <person name="Henson C."/>
            <person name="Hollinger A."/>
            <person name="Honan T."/>
            <person name="Huard M.D."/>
            <person name="Hughes L."/>
            <person name="Hurhula B."/>
            <person name="Husby M.E."/>
            <person name="Kamat A."/>
            <person name="Kanga B."/>
            <person name="Kashin S."/>
            <person name="Khazanovich D."/>
            <person name="Kisner P."/>
            <person name="Lance K."/>
            <person name="Lara M."/>
            <person name="Lee W."/>
            <person name="Lennon N."/>
            <person name="Letendre F."/>
            <person name="LeVine R."/>
            <person name="Lipovsky A."/>
            <person name="Liu X."/>
            <person name="Liu J."/>
            <person name="Liu S."/>
            <person name="Lokyitsang T."/>
            <person name="Lokyitsang Y."/>
            <person name="Lubonja R."/>
            <person name="Lui A."/>
            <person name="MacDonald P."/>
            <person name="Magnisalis V."/>
            <person name="Maru K."/>
            <person name="Matthews C."/>
            <person name="McCusker W."/>
            <person name="McDonough S."/>
            <person name="Mehta T."/>
            <person name="Meldrim J."/>
            <person name="Meneus L."/>
            <person name="Mihai O."/>
            <person name="Mihalev A."/>
            <person name="Mihova T."/>
            <person name="Mittelman R."/>
            <person name="Mlenga V."/>
            <person name="Montmayeur A."/>
            <person name="Mulrain L."/>
            <person name="Navidi A."/>
            <person name="Naylor J."/>
            <person name="Negash T."/>
            <person name="Nguyen T."/>
            <person name="Nguyen N."/>
            <person name="Nicol R."/>
            <person name="Norbu C."/>
            <person name="Norbu N."/>
            <person name="Novod N."/>
            <person name="O'Neill B."/>
            <person name="Osman S."/>
            <person name="Markiewicz E."/>
            <person name="Oyono O.L."/>
            <person name="Patti C."/>
            <person name="Phunkhang P."/>
            <person name="Pierre F."/>
            <person name="Priest M."/>
            <person name="Raghuraman S."/>
            <person name="Rege F."/>
            <person name="Reyes R."/>
            <person name="Rise C."/>
            <person name="Rogov P."/>
            <person name="Ross K."/>
            <person name="Ryan E."/>
            <person name="Settipalli S."/>
            <person name="Shea T."/>
            <person name="Sherpa N."/>
            <person name="Shi L."/>
            <person name="Shih D."/>
            <person name="Sparrow T."/>
            <person name="Spaulding J."/>
            <person name="Stalker J."/>
            <person name="Stange-Thomann N."/>
            <person name="Stavropoulos S."/>
            <person name="Stone C."/>
            <person name="Strader C."/>
            <person name="Tesfaye S."/>
            <person name="Thomson T."/>
            <person name="Thoulutsang Y."/>
            <person name="Thoulutsang D."/>
            <person name="Topham K."/>
            <person name="Topping I."/>
            <person name="Tsamla T."/>
            <person name="Vassiliev H."/>
            <person name="Vo A."/>
            <person name="Wangchuk T."/>
            <person name="Wangdi T."/>
            <person name="Weiand M."/>
            <person name="Wilkinson J."/>
            <person name="Wilson A."/>
            <person name="Yadav S."/>
            <person name="Young G."/>
            <person name="Yu Q."/>
            <person name="Zembek L."/>
            <person name="Zhong D."/>
            <person name="Zimmer A."/>
            <person name="Zwirko Z."/>
            <person name="Jaffe D.B."/>
            <person name="Alvarez P."/>
            <person name="Brockman W."/>
            <person name="Butler J."/>
            <person name="Chin C."/>
            <person name="Gnerre S."/>
            <person name="Grabherr M."/>
            <person name="Kleber M."/>
            <person name="Mauceli E."/>
            <person name="MacCallum I."/>
        </authorList>
    </citation>
    <scope>NUCLEOTIDE SEQUENCE [LARGE SCALE GENOMIC DNA]</scope>
    <source>
        <strain evidence="12">Tucson 14030-0811.24</strain>
    </source>
</reference>
<evidence type="ECO:0000256" key="7">
    <source>
        <dbReference type="ARBA" id="ARBA00023145"/>
    </source>
</evidence>
<keyword evidence="8" id="KW-1015">Disulfide bond</keyword>
<keyword evidence="6" id="KW-0720">Serine protease</keyword>
<keyword evidence="2" id="KW-0964">Secreted</keyword>
<keyword evidence="4" id="KW-0732">Signal</keyword>
<organism evidence="11 12">
    <name type="scientific">Drosophila willistoni</name>
    <name type="common">Fruit fly</name>
    <dbReference type="NCBI Taxonomy" id="7260"/>
    <lineage>
        <taxon>Eukaryota</taxon>
        <taxon>Metazoa</taxon>
        <taxon>Ecdysozoa</taxon>
        <taxon>Arthropoda</taxon>
        <taxon>Hexapoda</taxon>
        <taxon>Insecta</taxon>
        <taxon>Pterygota</taxon>
        <taxon>Neoptera</taxon>
        <taxon>Endopterygota</taxon>
        <taxon>Diptera</taxon>
        <taxon>Brachycera</taxon>
        <taxon>Muscomorpha</taxon>
        <taxon>Ephydroidea</taxon>
        <taxon>Drosophilidae</taxon>
        <taxon>Drosophila</taxon>
        <taxon>Sophophora</taxon>
    </lineage>
</organism>
<dbReference type="CDD" id="cd00190">
    <property type="entry name" value="Tryp_SPc"/>
    <property type="match status" value="1"/>
</dbReference>
<keyword evidence="5" id="KW-0378">Hydrolase</keyword>
<dbReference type="eggNOG" id="KOG3627">
    <property type="taxonomic scope" value="Eukaryota"/>
</dbReference>
<name>B4N9I9_DROWI</name>
<dbReference type="PROSITE" id="PS00134">
    <property type="entry name" value="TRYPSIN_HIS"/>
    <property type="match status" value="1"/>
</dbReference>
<feature type="region of interest" description="Disordered" evidence="9">
    <location>
        <begin position="55"/>
        <end position="88"/>
    </location>
</feature>
<dbReference type="GO" id="GO:0005576">
    <property type="term" value="C:extracellular region"/>
    <property type="evidence" value="ECO:0007669"/>
    <property type="project" value="UniProtKB-SubCell"/>
</dbReference>
<comment type="subcellular location">
    <subcellularLocation>
        <location evidence="1">Secreted</location>
    </subcellularLocation>
</comment>
<dbReference type="InParanoid" id="B4N9I9"/>
<dbReference type="SUPFAM" id="SSF50494">
    <property type="entry name" value="Trypsin-like serine proteases"/>
    <property type="match status" value="1"/>
</dbReference>
<keyword evidence="3" id="KW-0645">Protease</keyword>
<gene>
    <name evidence="11" type="primary">Dwil\GK10899</name>
    <name evidence="11" type="ORF">Dwil_GK10899</name>
</gene>
<dbReference type="Pfam" id="PF00089">
    <property type="entry name" value="Trypsin"/>
    <property type="match status" value="1"/>
</dbReference>
<dbReference type="InterPro" id="IPR043504">
    <property type="entry name" value="Peptidase_S1_PA_chymotrypsin"/>
</dbReference>
<dbReference type="Proteomes" id="UP000007798">
    <property type="component" value="Unassembled WGS sequence"/>
</dbReference>
<dbReference type="InterPro" id="IPR009003">
    <property type="entry name" value="Peptidase_S1_PA"/>
</dbReference>
<dbReference type="PRINTS" id="PR00722">
    <property type="entry name" value="CHYMOTRYPSIN"/>
</dbReference>
<dbReference type="GO" id="GO:0004252">
    <property type="term" value="F:serine-type endopeptidase activity"/>
    <property type="evidence" value="ECO:0007669"/>
    <property type="project" value="InterPro"/>
</dbReference>
<evidence type="ECO:0000313" key="11">
    <source>
        <dbReference type="EMBL" id="EDW81665.2"/>
    </source>
</evidence>
<keyword evidence="12" id="KW-1185">Reference proteome</keyword>
<proteinExistence type="predicted"/>
<dbReference type="PANTHER" id="PTHR24260:SF147">
    <property type="entry name" value="EG:BACR7A4.3 PROTEIN-RELATED"/>
    <property type="match status" value="1"/>
</dbReference>
<evidence type="ECO:0000256" key="9">
    <source>
        <dbReference type="SAM" id="MobiDB-lite"/>
    </source>
</evidence>
<feature type="domain" description="Peptidase S1" evidence="10">
    <location>
        <begin position="147"/>
        <end position="394"/>
    </location>
</feature>
<dbReference type="OrthoDB" id="6147874at2759"/>
<dbReference type="MEROPS" id="S01.A44"/>
<dbReference type="SMART" id="SM00020">
    <property type="entry name" value="Tryp_SPc"/>
    <property type="match status" value="1"/>
</dbReference>
<evidence type="ECO:0000256" key="8">
    <source>
        <dbReference type="ARBA" id="ARBA00023157"/>
    </source>
</evidence>
<protein>
    <recommendedName>
        <fullName evidence="10">Peptidase S1 domain-containing protein</fullName>
    </recommendedName>
</protein>